<dbReference type="InterPro" id="IPR039741">
    <property type="entry name" value="UDP-sugar_pyrophosphorylase"/>
</dbReference>
<dbReference type="GO" id="GO:0003977">
    <property type="term" value="F:UDP-N-acetylglucosamine diphosphorylase activity"/>
    <property type="evidence" value="ECO:0007669"/>
    <property type="project" value="TreeGrafter"/>
</dbReference>
<organism evidence="3 4">
    <name type="scientific">Pycnococcus provasolii</name>
    <dbReference type="NCBI Taxonomy" id="41880"/>
    <lineage>
        <taxon>Eukaryota</taxon>
        <taxon>Viridiplantae</taxon>
        <taxon>Chlorophyta</taxon>
        <taxon>Pseudoscourfieldiophyceae</taxon>
        <taxon>Pseudoscourfieldiales</taxon>
        <taxon>Pycnococcaceae</taxon>
        <taxon>Pycnococcus</taxon>
    </lineage>
</organism>
<evidence type="ECO:0000313" key="4">
    <source>
        <dbReference type="Proteomes" id="UP000660262"/>
    </source>
</evidence>
<dbReference type="Proteomes" id="UP000660262">
    <property type="component" value="Unassembled WGS sequence"/>
</dbReference>
<dbReference type="EMBL" id="BNJQ01000020">
    <property type="protein sequence ID" value="GHP08305.1"/>
    <property type="molecule type" value="Genomic_DNA"/>
</dbReference>
<dbReference type="Pfam" id="PF25441">
    <property type="entry name" value="Hexapep_UGP3_C"/>
    <property type="match status" value="1"/>
</dbReference>
<dbReference type="InterPro" id="IPR057388">
    <property type="entry name" value="Hexapep_UGP3_C"/>
</dbReference>
<sequence>MAPAISKPVCAHNSNKGSVRQQRKFQGVPHVAARQLRHHHAPFVLVGGGAGGGVIQPSTTKAAAAARSSSSSSSPSSLFFRSAHTFQQTTFRTRSALRDAPSTSSAASAFEPVDPVADVPRLRALTADIQAVDASSSSTTTANAAKLALLQDDQVVRTFLSTEDGDAYWKLVNSTFDDDDVESKLVCLALVAARQEHACHGIANLVKTEPANSAEKLNQMADTLRRVETFYSAIGGLLGYQLQVLELIWAQGTPEHVSQDLVKETRAGAPPTPAEADSGNQTKFHLPPGPDMAQNEAFALRAAQWGVAALPCVGEVLPLGGAGDRLGLIDERTGEPLPAAMLPYAGRCMLEHLIRDVQAREYLHYKVHGTQHVTPIAIMTSDAKGNHSRISRLIEDKAFFGRPKSSFRLVKQPSVPLVCGTDGRWIVDGSAFQLQLKPGGHGALWKLLQDEGVLTWLEAQNRHAVVVRQVSNPIAGTDTTLLSLAGYGARHGKSFGFASCPRAVGANEGMNVLVEKKAPGGYTYGVSNVEYTEFDKYGLEDDSRDDGSVDESGRAVSIFPANTNVLYVAIPAVRDVLSREGVASLPGMIINLNKKAKWTDAASGEEREEFAGRLECTMQNLADGLCDPATKPLVGDDGVVALDVRLDLPRNEGDGDAVEDPGAENAYKKEAAAAAAPAIKSIDPKEGLRRLDQLSTFVMYNERRKVTSSAKKARDPNSTRLAQTPDGSFCDLQRNAAELLTKCGMKVPPARDHEEYLEKGGPAMTFLFHPSLGPMWDVIRQKIRGGSMTTGSELVLELAEAQLVNVNINGSLLVSCDNVMGNMEAKAGEGEGKGLVFDTSQCGRVRMRHVRVENAGVNHEETVMESGDCWKHRPSRVESCRIVLHGNAEFEARRCTLSGNLSFEVPAGNKMFVTADADGKLVRTLEPLSAGGKASWGWEYQLCRDGRLRLRLRLWPGAIRRASNAVRSAVGGVAGRIATAGNGKGAQQQAS</sequence>
<dbReference type="Gene3D" id="3.90.550.10">
    <property type="entry name" value="Spore Coat Polysaccharide Biosynthesis Protein SpsA, Chain A"/>
    <property type="match status" value="1"/>
</dbReference>
<accession>A0A830HNQ2</accession>
<dbReference type="PANTHER" id="PTHR11952:SF14">
    <property type="entry name" value="UTP--GLUCOSE-1-PHOSPHATE URIDYLYLTRANSFERASE 3, CHLOROPLASTIC"/>
    <property type="match status" value="1"/>
</dbReference>
<dbReference type="OrthoDB" id="2020092at2759"/>
<dbReference type="AlphaFoldDB" id="A0A830HNQ2"/>
<name>A0A830HNQ2_9CHLO</name>
<keyword evidence="4" id="KW-1185">Reference proteome</keyword>
<feature type="domain" description="UGP3-like C-terminal hexapeptide repeats" evidence="2">
    <location>
        <begin position="783"/>
        <end position="951"/>
    </location>
</feature>
<dbReference type="GO" id="GO:0006048">
    <property type="term" value="P:UDP-N-acetylglucosamine biosynthetic process"/>
    <property type="evidence" value="ECO:0007669"/>
    <property type="project" value="TreeGrafter"/>
</dbReference>
<evidence type="ECO:0000256" key="1">
    <source>
        <dbReference type="SAM" id="MobiDB-lite"/>
    </source>
</evidence>
<protein>
    <recommendedName>
        <fullName evidence="2">UGP3-like C-terminal hexapeptide repeats domain-containing protein</fullName>
    </recommendedName>
</protein>
<evidence type="ECO:0000259" key="2">
    <source>
        <dbReference type="Pfam" id="PF25441"/>
    </source>
</evidence>
<dbReference type="SUPFAM" id="SSF53448">
    <property type="entry name" value="Nucleotide-diphospho-sugar transferases"/>
    <property type="match status" value="1"/>
</dbReference>
<comment type="caution">
    <text evidence="3">The sequence shown here is derived from an EMBL/GenBank/DDBJ whole genome shotgun (WGS) entry which is preliminary data.</text>
</comment>
<feature type="region of interest" description="Disordered" evidence="1">
    <location>
        <begin position="706"/>
        <end position="726"/>
    </location>
</feature>
<dbReference type="InterPro" id="IPR029044">
    <property type="entry name" value="Nucleotide-diphossugar_trans"/>
</dbReference>
<dbReference type="PANTHER" id="PTHR11952">
    <property type="entry name" value="UDP- GLUCOSE PYROPHOSPHORYLASE"/>
    <property type="match status" value="1"/>
</dbReference>
<gene>
    <name evidence="3" type="ORF">PPROV_000704500</name>
</gene>
<evidence type="ECO:0000313" key="3">
    <source>
        <dbReference type="EMBL" id="GHP08305.1"/>
    </source>
</evidence>
<reference evidence="3" key="1">
    <citation type="submission" date="2020-10" db="EMBL/GenBank/DDBJ databases">
        <title>Unveiling of a novel bifunctional photoreceptor, Dualchrome1, isolated from a cosmopolitan green alga.</title>
        <authorList>
            <person name="Suzuki S."/>
            <person name="Kawachi M."/>
        </authorList>
    </citation>
    <scope>NUCLEOTIDE SEQUENCE</scope>
    <source>
        <strain evidence="3">NIES 2893</strain>
    </source>
</reference>
<proteinExistence type="predicted"/>